<feature type="region of interest" description="Disordered" evidence="8">
    <location>
        <begin position="666"/>
        <end position="729"/>
    </location>
</feature>
<dbReference type="InterPro" id="IPR036236">
    <property type="entry name" value="Znf_C2H2_sf"/>
</dbReference>
<keyword evidence="4" id="KW-0862">Zinc</keyword>
<dbReference type="Pfam" id="PF05485">
    <property type="entry name" value="THAP"/>
    <property type="match status" value="2"/>
</dbReference>
<feature type="compositionally biased region" description="Acidic residues" evidence="8">
    <location>
        <begin position="697"/>
        <end position="707"/>
    </location>
</feature>
<keyword evidence="1" id="KW-0479">Metal-binding</keyword>
<evidence type="ECO:0000256" key="5">
    <source>
        <dbReference type="ARBA" id="ARBA00023125"/>
    </source>
</evidence>
<dbReference type="OrthoDB" id="7295497at2759"/>
<evidence type="ECO:0000256" key="1">
    <source>
        <dbReference type="ARBA" id="ARBA00022723"/>
    </source>
</evidence>
<dbReference type="InterPro" id="IPR006612">
    <property type="entry name" value="THAP_Znf"/>
</dbReference>
<evidence type="ECO:0000313" key="12">
    <source>
        <dbReference type="Proteomes" id="UP000770717"/>
    </source>
</evidence>
<evidence type="ECO:0000256" key="3">
    <source>
        <dbReference type="ARBA" id="ARBA00022771"/>
    </source>
</evidence>
<proteinExistence type="predicted"/>
<dbReference type="SMART" id="SM00980">
    <property type="entry name" value="THAP"/>
    <property type="match status" value="2"/>
</dbReference>
<accession>A0A8J6ENP3</accession>
<dbReference type="SMART" id="SM00355">
    <property type="entry name" value="ZnF_C2H2"/>
    <property type="match status" value="7"/>
</dbReference>
<keyword evidence="3 6" id="KW-0863">Zinc-finger</keyword>
<feature type="domain" description="C2H2-type" evidence="9">
    <location>
        <begin position="896"/>
        <end position="919"/>
    </location>
</feature>
<evidence type="ECO:0000256" key="7">
    <source>
        <dbReference type="PROSITE-ProRule" id="PRU00309"/>
    </source>
</evidence>
<name>A0A8J6ENP3_ELECQ</name>
<reference evidence="11" key="1">
    <citation type="thesis" date="2020" institute="ProQuest LLC" country="789 East Eisenhower Parkway, Ann Arbor, MI, USA">
        <title>Comparative Genomics and Chromosome Evolution.</title>
        <authorList>
            <person name="Mudd A.B."/>
        </authorList>
    </citation>
    <scope>NUCLEOTIDE SEQUENCE</scope>
    <source>
        <strain evidence="11">HN-11 Male</strain>
        <tissue evidence="11">Kidney and liver</tissue>
    </source>
</reference>
<evidence type="ECO:0000256" key="4">
    <source>
        <dbReference type="ARBA" id="ARBA00022833"/>
    </source>
</evidence>
<comment type="caution">
    <text evidence="11">The sequence shown here is derived from an EMBL/GenBank/DDBJ whole genome shotgun (WGS) entry which is preliminary data.</text>
</comment>
<dbReference type="PROSITE" id="PS50157">
    <property type="entry name" value="ZINC_FINGER_C2H2_2"/>
    <property type="match status" value="7"/>
</dbReference>
<feature type="domain" description="C2H2-type" evidence="9">
    <location>
        <begin position="756"/>
        <end position="784"/>
    </location>
</feature>
<evidence type="ECO:0000256" key="6">
    <source>
        <dbReference type="PROSITE-ProRule" id="PRU00042"/>
    </source>
</evidence>
<evidence type="ECO:0000313" key="11">
    <source>
        <dbReference type="EMBL" id="KAG9472707.1"/>
    </source>
</evidence>
<evidence type="ECO:0000259" key="9">
    <source>
        <dbReference type="PROSITE" id="PS50157"/>
    </source>
</evidence>
<feature type="compositionally biased region" description="Basic residues" evidence="8">
    <location>
        <begin position="104"/>
        <end position="113"/>
    </location>
</feature>
<dbReference type="Pfam" id="PF00096">
    <property type="entry name" value="zf-C2H2"/>
    <property type="match status" value="2"/>
</dbReference>
<dbReference type="PANTHER" id="PTHR28624">
    <property type="entry name" value="COILED-COIL DOMAIN-CONTAINING PROTEIN 51"/>
    <property type="match status" value="1"/>
</dbReference>
<feature type="domain" description="C2H2-type" evidence="9">
    <location>
        <begin position="732"/>
        <end position="759"/>
    </location>
</feature>
<dbReference type="SUPFAM" id="SSF57716">
    <property type="entry name" value="Glucocorticoid receptor-like (DNA-binding domain)"/>
    <property type="match status" value="2"/>
</dbReference>
<organism evidence="11 12">
    <name type="scientific">Eleutherodactylus coqui</name>
    <name type="common">Puerto Rican coqui</name>
    <dbReference type="NCBI Taxonomy" id="57060"/>
    <lineage>
        <taxon>Eukaryota</taxon>
        <taxon>Metazoa</taxon>
        <taxon>Chordata</taxon>
        <taxon>Craniata</taxon>
        <taxon>Vertebrata</taxon>
        <taxon>Euteleostomi</taxon>
        <taxon>Amphibia</taxon>
        <taxon>Batrachia</taxon>
        <taxon>Anura</taxon>
        <taxon>Neobatrachia</taxon>
        <taxon>Hyloidea</taxon>
        <taxon>Eleutherodactylidae</taxon>
        <taxon>Eleutherodactylinae</taxon>
        <taxon>Eleutherodactylus</taxon>
        <taxon>Eleutherodactylus</taxon>
    </lineage>
</organism>
<dbReference type="Gene3D" id="3.30.160.60">
    <property type="entry name" value="Classic Zinc Finger"/>
    <property type="match status" value="4"/>
</dbReference>
<evidence type="ECO:0000256" key="8">
    <source>
        <dbReference type="SAM" id="MobiDB-lite"/>
    </source>
</evidence>
<feature type="domain" description="C2H2-type" evidence="9">
    <location>
        <begin position="812"/>
        <end position="839"/>
    </location>
</feature>
<sequence length="919" mass="105946">MPNCIVVGCPHKCGKKDKFPEVIMHAFPRSLDRIKSWLLRTGQRFEDLDGLAQRIYDGKKTSAHRLCSAHFTIDSYIINKTNRILRPDALPSIFPPPEDYDSRKRARKQKKTKDSRLSNSLPHLLWQESSREEDWAKREYLFQGAETQTDLSCFDTSDLQQYDRSLSDTEFQQLLCNHPHVFEQPIVDAPQSLLARLKEEQVQLPCAELKNEVLRESEEHPRLLTSIKSENIDEHPVDQHEDAIRHIVITSPKEEANHLMFPDLNDQTNSRVTDHSLFEIEEMPKCIVKDCLHYAGRKTSPHGVSLHMFPKDLASIKKWLVQTNQDFGDLDLFAMGILHGKTGVCCICSAHFAPECYALVGSQKVLLEGAIPTIFPARDKPSNTMETVDKPVFQKLYLPIKLWTNSVSVVSNAAPRGANQLINPGIKINQNSNIVANEFGVNVSTSAAENKPKERPSECENPPTNLGTCLHRNLDLPDATLHEQLNSDTETVSRFPDLSTKNEDKAVQWPKYENNGETWKVLHDHFYGVQSGNKYLGLNRCSPMTECMSKDGFDSYFEGTHLETELFSMLQYIISIFTVNRNKDLKSARILNQALEVVSLITGEEWVIVNKNSIHKGVHQLTGEFPVKCDDVAVFFTMDEWTYIDQHKEDYDDFVTDNIPMSRTWEVPEHWDSDPLTEDDEEDDMEDYPEKINCSEWEPDSDMESEDSYNGGKEPSKSPDRSSSAEEDPITHRCVQCEESFSDTQALEAHNITHMEKCENCEELFSSKAEVIKHQAENHAVKRFACTVCGIQYNYKSQFIIHQRAHTGEKPFHCDDCGTKFAHKSSLLVHQRRHLEGRTFKCSKCERWFDKRSEVSRHEKKVHNKKKQYKCSKCEEWFEKKSEVSRHEKVHKKKQYKCRKCGKTFVQKAAHERHKWDHE</sequence>
<dbReference type="PANTHER" id="PTHR28624:SF1">
    <property type="entry name" value="MITOCHONDRIAL POTASSIUM CHANNEL"/>
    <property type="match status" value="1"/>
</dbReference>
<dbReference type="SMART" id="SM00692">
    <property type="entry name" value="DM3"/>
    <property type="match status" value="2"/>
</dbReference>
<dbReference type="AlphaFoldDB" id="A0A8J6ENP3"/>
<dbReference type="FunFam" id="3.30.160.60:FF:000358">
    <property type="entry name" value="zinc finger protein 24"/>
    <property type="match status" value="1"/>
</dbReference>
<dbReference type="GO" id="GO:0008270">
    <property type="term" value="F:zinc ion binding"/>
    <property type="evidence" value="ECO:0007669"/>
    <property type="project" value="UniProtKB-KW"/>
</dbReference>
<feature type="domain" description="C2H2-type" evidence="9">
    <location>
        <begin position="840"/>
        <end position="868"/>
    </location>
</feature>
<keyword evidence="5 7" id="KW-0238">DNA-binding</keyword>
<feature type="compositionally biased region" description="Acidic residues" evidence="8">
    <location>
        <begin position="675"/>
        <end position="687"/>
    </location>
</feature>
<dbReference type="GO" id="GO:0003677">
    <property type="term" value="F:DNA binding"/>
    <property type="evidence" value="ECO:0007669"/>
    <property type="project" value="UniProtKB-UniRule"/>
</dbReference>
<dbReference type="Proteomes" id="UP000770717">
    <property type="component" value="Unassembled WGS sequence"/>
</dbReference>
<gene>
    <name evidence="11" type="ORF">GDO78_017939</name>
</gene>
<dbReference type="InterPro" id="IPR037660">
    <property type="entry name" value="CCDC51"/>
</dbReference>
<keyword evidence="12" id="KW-1185">Reference proteome</keyword>
<evidence type="ECO:0000259" key="10">
    <source>
        <dbReference type="PROSITE" id="PS50950"/>
    </source>
</evidence>
<dbReference type="InterPro" id="IPR013087">
    <property type="entry name" value="Znf_C2H2_type"/>
</dbReference>
<feature type="domain" description="THAP-type" evidence="10">
    <location>
        <begin position="1"/>
        <end position="94"/>
    </location>
</feature>
<dbReference type="PROSITE" id="PS00028">
    <property type="entry name" value="ZINC_FINGER_C2H2_1"/>
    <property type="match status" value="7"/>
</dbReference>
<evidence type="ECO:0000256" key="2">
    <source>
        <dbReference type="ARBA" id="ARBA00022737"/>
    </source>
</evidence>
<protein>
    <submittedName>
        <fullName evidence="11">Uncharacterized protein</fullName>
    </submittedName>
</protein>
<feature type="domain" description="C2H2-type" evidence="9">
    <location>
        <begin position="869"/>
        <end position="896"/>
    </location>
</feature>
<dbReference type="PROSITE" id="PS50950">
    <property type="entry name" value="ZF_THAP"/>
    <property type="match status" value="2"/>
</dbReference>
<feature type="region of interest" description="Disordered" evidence="8">
    <location>
        <begin position="95"/>
        <end position="118"/>
    </location>
</feature>
<dbReference type="EMBL" id="WNTK01000041">
    <property type="protein sequence ID" value="KAG9472707.1"/>
    <property type="molecule type" value="Genomic_DNA"/>
</dbReference>
<feature type="domain" description="C2H2-type" evidence="9">
    <location>
        <begin position="784"/>
        <end position="811"/>
    </location>
</feature>
<dbReference type="SUPFAM" id="SSF57667">
    <property type="entry name" value="beta-beta-alpha zinc fingers"/>
    <property type="match status" value="3"/>
</dbReference>
<feature type="compositionally biased region" description="Basic and acidic residues" evidence="8">
    <location>
        <begin position="714"/>
        <end position="724"/>
    </location>
</feature>
<keyword evidence="2" id="KW-0677">Repeat</keyword>
<feature type="domain" description="THAP-type" evidence="10">
    <location>
        <begin position="283"/>
        <end position="375"/>
    </location>
</feature>